<organism evidence="6">
    <name type="scientific">mine drainage metagenome</name>
    <dbReference type="NCBI Taxonomy" id="410659"/>
    <lineage>
        <taxon>unclassified sequences</taxon>
        <taxon>metagenomes</taxon>
        <taxon>ecological metagenomes</taxon>
    </lineage>
</organism>
<comment type="similarity">
    <text evidence="1">Belongs to the thiolase-like superfamily. Thiolase family.</text>
</comment>
<reference evidence="6" key="1">
    <citation type="submission" date="2013-08" db="EMBL/GenBank/DDBJ databases">
        <authorList>
            <person name="Mendez C."/>
            <person name="Richter M."/>
            <person name="Ferrer M."/>
            <person name="Sanchez J."/>
        </authorList>
    </citation>
    <scope>NUCLEOTIDE SEQUENCE</scope>
</reference>
<reference evidence="6" key="2">
    <citation type="journal article" date="2014" name="ISME J.">
        <title>Microbial stratification in low pH oxic and suboxic macroscopic growths along an acid mine drainage.</title>
        <authorList>
            <person name="Mendez-Garcia C."/>
            <person name="Mesa V."/>
            <person name="Sprenger R.R."/>
            <person name="Richter M."/>
            <person name="Diez M.S."/>
            <person name="Solano J."/>
            <person name="Bargiela R."/>
            <person name="Golyshina O.V."/>
            <person name="Manteca A."/>
            <person name="Ramos J.L."/>
            <person name="Gallego J.R."/>
            <person name="Llorente I."/>
            <person name="Martins Dos Santos V.A."/>
            <person name="Jensen O.N."/>
            <person name="Pelaez A.I."/>
            <person name="Sanchez J."/>
            <person name="Ferrer M."/>
        </authorList>
    </citation>
    <scope>NUCLEOTIDE SEQUENCE</scope>
</reference>
<dbReference type="NCBIfam" id="TIGR01930">
    <property type="entry name" value="AcCoA-C-Actrans"/>
    <property type="match status" value="1"/>
</dbReference>
<dbReference type="PROSITE" id="PS00737">
    <property type="entry name" value="THIOLASE_2"/>
    <property type="match status" value="1"/>
</dbReference>
<proteinExistence type="inferred from homology"/>
<gene>
    <name evidence="6" type="ORF">B1B_02400</name>
</gene>
<feature type="domain" description="Thiolase N-terminal" evidence="4">
    <location>
        <begin position="10"/>
        <end position="278"/>
    </location>
</feature>
<evidence type="ECO:0000256" key="2">
    <source>
        <dbReference type="ARBA" id="ARBA00022679"/>
    </source>
</evidence>
<dbReference type="PIRSF" id="PIRSF000429">
    <property type="entry name" value="Ac-CoA_Ac_transf"/>
    <property type="match status" value="1"/>
</dbReference>
<evidence type="ECO:0000256" key="3">
    <source>
        <dbReference type="ARBA" id="ARBA00023315"/>
    </source>
</evidence>
<dbReference type="PANTHER" id="PTHR42689:SF1">
    <property type="entry name" value="ACETYL-COA ACYLTRANSFERASE FADA2 (3-KETOACYL-COA THIOLASE) (BETA-KETOTHIOLASE)-RELATED"/>
    <property type="match status" value="1"/>
</dbReference>
<keyword evidence="2 6" id="KW-0808">Transferase</keyword>
<evidence type="ECO:0000259" key="4">
    <source>
        <dbReference type="Pfam" id="PF00108"/>
    </source>
</evidence>
<evidence type="ECO:0000259" key="5">
    <source>
        <dbReference type="Pfam" id="PF02803"/>
    </source>
</evidence>
<dbReference type="InterPro" id="IPR002155">
    <property type="entry name" value="Thiolase"/>
</dbReference>
<dbReference type="InterPro" id="IPR020616">
    <property type="entry name" value="Thiolase_N"/>
</dbReference>
<dbReference type="NCBIfam" id="NF006740">
    <property type="entry name" value="PRK09268.1"/>
    <property type="match status" value="1"/>
</dbReference>
<dbReference type="PANTHER" id="PTHR42689">
    <property type="entry name" value="ACETYL-COA ACYLTRANSFERASE FADA2 (3-KETOACYL-COA THIOLASE) (BETA-KETOTHIOLASE)-RELATED"/>
    <property type="match status" value="1"/>
</dbReference>
<dbReference type="InterPro" id="IPR050521">
    <property type="entry name" value="3-ketoacyl-CoA_Thiolase"/>
</dbReference>
<protein>
    <submittedName>
        <fullName evidence="6">Acetyl-CoA acetyltransferase</fullName>
    </submittedName>
</protein>
<dbReference type="GO" id="GO:0005829">
    <property type="term" value="C:cytosol"/>
    <property type="evidence" value="ECO:0007669"/>
    <property type="project" value="TreeGrafter"/>
</dbReference>
<feature type="domain" description="Thiolase C-terminal" evidence="5">
    <location>
        <begin position="286"/>
        <end position="428"/>
    </location>
</feature>
<dbReference type="EMBL" id="AUZY01001417">
    <property type="protein sequence ID" value="EQD74924.1"/>
    <property type="molecule type" value="Genomic_DNA"/>
</dbReference>
<accession>T1D037</accession>
<comment type="caution">
    <text evidence="6">The sequence shown here is derived from an EMBL/GenBank/DDBJ whole genome shotgun (WGS) entry which is preliminary data.</text>
</comment>
<dbReference type="Gene3D" id="3.40.47.10">
    <property type="match status" value="1"/>
</dbReference>
<evidence type="ECO:0000313" key="6">
    <source>
        <dbReference type="EMBL" id="EQD74924.1"/>
    </source>
</evidence>
<dbReference type="SUPFAM" id="SSF53901">
    <property type="entry name" value="Thiolase-like"/>
    <property type="match status" value="2"/>
</dbReference>
<dbReference type="CDD" id="cd00751">
    <property type="entry name" value="thiolase"/>
    <property type="match status" value="1"/>
</dbReference>
<dbReference type="InterPro" id="IPR016039">
    <property type="entry name" value="Thiolase-like"/>
</dbReference>
<sequence>MSEMKPPRRVAVLKGTRIPFCRAYTHYGDLGNLALLTAALKSLVECCHLEGKRLGDCAAGATIVDPREWNLAREAVLGSGLAPETPAFDLARACGTSAEACIAVANKIALGQIDAGVGAGVDSISASPLLWSHAMTRRFTAMSRARSFGARMRPWIGVRPRELKPEPPRITERQTGLNMGESCELMAQRWQIPRAEQDAFALDSHQKAHAAWQSGFFADLVVPFHGADHDNNVRPDTTLEKLAALKPAFDRTPAGTLTAGNSTPFTDGAAAVLLGSESWAQAQGLEPWAYLVDAQVAAVDFFDKKEGLLMAPTYAVARLLQRNGLTLQDFDYYEIHEAFAAQVLCTLKAWESESFCREKLGLNRALGSIDRSKINVKGGSVALGHPFGATGARIVATLAKLLADKGRGRGLASVCTGGGMGVTLILER</sequence>
<keyword evidence="3" id="KW-0012">Acyltransferase</keyword>
<evidence type="ECO:0000256" key="1">
    <source>
        <dbReference type="ARBA" id="ARBA00010982"/>
    </source>
</evidence>
<dbReference type="Pfam" id="PF00108">
    <property type="entry name" value="Thiolase_N"/>
    <property type="match status" value="1"/>
</dbReference>
<dbReference type="GO" id="GO:0016747">
    <property type="term" value="F:acyltransferase activity, transferring groups other than amino-acyl groups"/>
    <property type="evidence" value="ECO:0007669"/>
    <property type="project" value="InterPro"/>
</dbReference>
<dbReference type="InterPro" id="IPR020613">
    <property type="entry name" value="Thiolase_CS"/>
</dbReference>
<dbReference type="AlphaFoldDB" id="T1D037"/>
<name>T1D037_9ZZZZ</name>
<dbReference type="InterPro" id="IPR020617">
    <property type="entry name" value="Thiolase_C"/>
</dbReference>
<dbReference type="Pfam" id="PF02803">
    <property type="entry name" value="Thiolase_C"/>
    <property type="match status" value="1"/>
</dbReference>